<feature type="transmembrane region" description="Helical" evidence="1">
    <location>
        <begin position="204"/>
        <end position="222"/>
    </location>
</feature>
<keyword evidence="1" id="KW-1133">Transmembrane helix</keyword>
<feature type="transmembrane region" description="Helical" evidence="1">
    <location>
        <begin position="42"/>
        <end position="65"/>
    </location>
</feature>
<evidence type="ECO:0000313" key="2">
    <source>
        <dbReference type="EMBL" id="TGL61194.1"/>
    </source>
</evidence>
<dbReference type="Proteomes" id="UP000297693">
    <property type="component" value="Unassembled WGS sequence"/>
</dbReference>
<comment type="caution">
    <text evidence="2">The sequence shown here is derived from an EMBL/GenBank/DDBJ whole genome shotgun (WGS) entry which is preliminary data.</text>
</comment>
<dbReference type="OrthoDB" id="326011at2"/>
<keyword evidence="3" id="KW-1185">Reference proteome</keyword>
<feature type="transmembrane region" description="Helical" evidence="1">
    <location>
        <begin position="129"/>
        <end position="155"/>
    </location>
</feature>
<organism evidence="2 3">
    <name type="scientific">Leptospira ognonensis</name>
    <dbReference type="NCBI Taxonomy" id="2484945"/>
    <lineage>
        <taxon>Bacteria</taxon>
        <taxon>Pseudomonadati</taxon>
        <taxon>Spirochaetota</taxon>
        <taxon>Spirochaetia</taxon>
        <taxon>Leptospirales</taxon>
        <taxon>Leptospiraceae</taxon>
        <taxon>Leptospira</taxon>
    </lineage>
</organism>
<feature type="transmembrane region" description="Helical" evidence="1">
    <location>
        <begin position="161"/>
        <end position="183"/>
    </location>
</feature>
<evidence type="ECO:0000256" key="1">
    <source>
        <dbReference type="SAM" id="Phobius"/>
    </source>
</evidence>
<reference evidence="2" key="1">
    <citation type="journal article" date="2019" name="PLoS Negl. Trop. Dis.">
        <title>Revisiting the worldwide diversity of Leptospira species in the environment.</title>
        <authorList>
            <person name="Vincent A.T."/>
            <person name="Schiettekatte O."/>
            <person name="Bourhy P."/>
            <person name="Veyrier F.J."/>
            <person name="Picardeau M."/>
        </authorList>
    </citation>
    <scope>NUCLEOTIDE SEQUENCE [LARGE SCALE GENOMIC DNA]</scope>
    <source>
        <strain evidence="2">201702476</strain>
    </source>
</reference>
<proteinExistence type="predicted"/>
<keyword evidence="1" id="KW-0812">Transmembrane</keyword>
<protein>
    <recommendedName>
        <fullName evidence="4">Yip1 domain-containing protein</fullName>
    </recommendedName>
</protein>
<evidence type="ECO:0000313" key="3">
    <source>
        <dbReference type="Proteomes" id="UP000297693"/>
    </source>
</evidence>
<feature type="transmembrane region" description="Helical" evidence="1">
    <location>
        <begin position="95"/>
        <end position="117"/>
    </location>
</feature>
<dbReference type="RefSeq" id="WP_135622836.1">
    <property type="nucleotide sequence ID" value="NZ_RQGD01000020.1"/>
</dbReference>
<keyword evidence="1" id="KW-0472">Membrane</keyword>
<name>A0A4R9K7B2_9LEPT</name>
<dbReference type="EMBL" id="RQGD01000020">
    <property type="protein sequence ID" value="TGL61194.1"/>
    <property type="molecule type" value="Genomic_DNA"/>
</dbReference>
<gene>
    <name evidence="2" type="ORF">EHQ58_05280</name>
</gene>
<evidence type="ECO:0008006" key="4">
    <source>
        <dbReference type="Google" id="ProtNLM"/>
    </source>
</evidence>
<sequence>MKQVLSIGYHIEQCKNLFTPNFSVVYERNKTEKEIFLFGLKLFVYTYLLYVGIYIFIYLLGYPYFANLNEMIRLDFEKKGYSSFSLVLNSYPWNVLYVLASFSIILLLTSILSYAFARFLEEGKRSFRVHMGLCLHGMSILLACLYIVFIANTIFPFNENASIFVFSLLVSIWIFMFILGTIFSTRIFVKGSYSYFGQNKRRGAFSWLVPFSLIVYFIFGIVTGI</sequence>
<accession>A0A4R9K7B2</accession>
<dbReference type="AlphaFoldDB" id="A0A4R9K7B2"/>